<keyword evidence="2" id="KW-0067">ATP-binding</keyword>
<gene>
    <name evidence="2" type="ORF">Adt_18169</name>
</gene>
<reference evidence="3" key="1">
    <citation type="submission" date="2024-07" db="EMBL/GenBank/DDBJ databases">
        <title>Two chromosome-level genome assemblies of Korean endemic species Abeliophyllum distichum and Forsythia ovata (Oleaceae).</title>
        <authorList>
            <person name="Jang H."/>
        </authorList>
    </citation>
    <scope>NUCLEOTIDE SEQUENCE [LARGE SCALE GENOMIC DNA]</scope>
</reference>
<dbReference type="AlphaFoldDB" id="A0ABD1TIM0"/>
<dbReference type="GO" id="GO:0004386">
    <property type="term" value="F:helicase activity"/>
    <property type="evidence" value="ECO:0007669"/>
    <property type="project" value="UniProtKB-KW"/>
</dbReference>
<proteinExistence type="predicted"/>
<evidence type="ECO:0000256" key="1">
    <source>
        <dbReference type="SAM" id="MobiDB-lite"/>
    </source>
</evidence>
<dbReference type="EMBL" id="JBFOLK010000005">
    <property type="protein sequence ID" value="KAL2512569.1"/>
    <property type="molecule type" value="Genomic_DNA"/>
</dbReference>
<dbReference type="Proteomes" id="UP001604336">
    <property type="component" value="Unassembled WGS sequence"/>
</dbReference>
<sequence length="101" mass="11017">MQELLHIQAANQSQTSSSKKSSEQLDDQPALLGQTVPIMPMQETQAQQNITNLTNNPIVMAAQLQAMQALALEHNIDLSNLVNANMMVQLIPLLHSGMVAQ</sequence>
<keyword evidence="2" id="KW-0378">Hydrolase</keyword>
<comment type="caution">
    <text evidence="2">The sequence shown here is derived from an EMBL/GenBank/DDBJ whole genome shotgun (WGS) entry which is preliminary data.</text>
</comment>
<name>A0ABD1TIM0_9LAMI</name>
<protein>
    <submittedName>
        <fullName evidence="2">ATP-dependent helicase BRM</fullName>
    </submittedName>
</protein>
<evidence type="ECO:0000313" key="3">
    <source>
        <dbReference type="Proteomes" id="UP001604336"/>
    </source>
</evidence>
<accession>A0ABD1TIM0</accession>
<keyword evidence="2" id="KW-0347">Helicase</keyword>
<keyword evidence="2" id="KW-0547">Nucleotide-binding</keyword>
<organism evidence="2 3">
    <name type="scientific">Abeliophyllum distichum</name>
    <dbReference type="NCBI Taxonomy" id="126358"/>
    <lineage>
        <taxon>Eukaryota</taxon>
        <taxon>Viridiplantae</taxon>
        <taxon>Streptophyta</taxon>
        <taxon>Embryophyta</taxon>
        <taxon>Tracheophyta</taxon>
        <taxon>Spermatophyta</taxon>
        <taxon>Magnoliopsida</taxon>
        <taxon>eudicotyledons</taxon>
        <taxon>Gunneridae</taxon>
        <taxon>Pentapetalae</taxon>
        <taxon>asterids</taxon>
        <taxon>lamiids</taxon>
        <taxon>Lamiales</taxon>
        <taxon>Oleaceae</taxon>
        <taxon>Forsythieae</taxon>
        <taxon>Abeliophyllum</taxon>
    </lineage>
</organism>
<keyword evidence="3" id="KW-1185">Reference proteome</keyword>
<feature type="region of interest" description="Disordered" evidence="1">
    <location>
        <begin position="1"/>
        <end position="27"/>
    </location>
</feature>
<evidence type="ECO:0000313" key="2">
    <source>
        <dbReference type="EMBL" id="KAL2512569.1"/>
    </source>
</evidence>